<name>A0AAD9KGK7_RIDPI</name>
<comment type="caution">
    <text evidence="3">Lacks conserved residue(s) required for the propagation of feature annotation.</text>
</comment>
<reference evidence="5" key="1">
    <citation type="journal article" date="2023" name="Mol. Biol. Evol.">
        <title>Third-Generation Sequencing Reveals the Adaptive Role of the Epigenome in Three Deep-Sea Polychaetes.</title>
        <authorList>
            <person name="Perez M."/>
            <person name="Aroh O."/>
            <person name="Sun Y."/>
            <person name="Lan Y."/>
            <person name="Juniper S.K."/>
            <person name="Young C.R."/>
            <person name="Angers B."/>
            <person name="Qian P.Y."/>
        </authorList>
    </citation>
    <scope>NUCLEOTIDE SEQUENCE</scope>
    <source>
        <strain evidence="5">R07B-5</strain>
    </source>
</reference>
<evidence type="ECO:0000256" key="1">
    <source>
        <dbReference type="ARBA" id="ARBA00004613"/>
    </source>
</evidence>
<organism evidence="5 6">
    <name type="scientific">Ridgeia piscesae</name>
    <name type="common">Tubeworm</name>
    <dbReference type="NCBI Taxonomy" id="27915"/>
    <lineage>
        <taxon>Eukaryota</taxon>
        <taxon>Metazoa</taxon>
        <taxon>Spiralia</taxon>
        <taxon>Lophotrochozoa</taxon>
        <taxon>Annelida</taxon>
        <taxon>Polychaeta</taxon>
        <taxon>Sedentaria</taxon>
        <taxon>Canalipalpata</taxon>
        <taxon>Sabellida</taxon>
        <taxon>Siboglinidae</taxon>
        <taxon>Ridgeia</taxon>
    </lineage>
</organism>
<dbReference type="SMART" id="SM00284">
    <property type="entry name" value="OLF"/>
    <property type="match status" value="1"/>
</dbReference>
<dbReference type="EMBL" id="JAODUO010001135">
    <property type="protein sequence ID" value="KAK2170826.1"/>
    <property type="molecule type" value="Genomic_DNA"/>
</dbReference>
<comment type="caution">
    <text evidence="5">The sequence shown here is derived from an EMBL/GenBank/DDBJ whole genome shotgun (WGS) entry which is preliminary data.</text>
</comment>
<sequence length="230" mass="27169">MQDPDPVDPNLEGFIWLTKHFTGKILYEYRNWENFRQDRILKIHDLKEAYFGTGHVAYRGSLYYQRAGYNQIVRYDLAKERVLATVKVRRSLYNGGNNYLYATEYNYYDLAVDENGLWVIYGSSRSRTSMLVSKVNPQDLRLEKTWNVSVDHQSYGNSFIACGVLYLVRNTTSKETLIDFAYDLYKKLPVTVRLKFTNPFQMNNMIAYNPLEKKVYTWDKGNQLTYMLLM</sequence>
<feature type="domain" description="Olfactomedin-like" evidence="4">
    <location>
        <begin position="1"/>
        <end position="230"/>
    </location>
</feature>
<dbReference type="GO" id="GO:0005615">
    <property type="term" value="C:extracellular space"/>
    <property type="evidence" value="ECO:0007669"/>
    <property type="project" value="TreeGrafter"/>
</dbReference>
<dbReference type="InterPro" id="IPR003112">
    <property type="entry name" value="Olfac-like_dom"/>
</dbReference>
<dbReference type="Proteomes" id="UP001209878">
    <property type="component" value="Unassembled WGS sequence"/>
</dbReference>
<evidence type="ECO:0000259" key="4">
    <source>
        <dbReference type="PROSITE" id="PS51132"/>
    </source>
</evidence>
<evidence type="ECO:0000256" key="2">
    <source>
        <dbReference type="ARBA" id="ARBA00022525"/>
    </source>
</evidence>
<gene>
    <name evidence="5" type="ORF">NP493_1131g00001</name>
</gene>
<evidence type="ECO:0000313" key="5">
    <source>
        <dbReference type="EMBL" id="KAK2170826.1"/>
    </source>
</evidence>
<protein>
    <recommendedName>
        <fullName evidence="4">Olfactomedin-like domain-containing protein</fullName>
    </recommendedName>
</protein>
<dbReference type="AlphaFoldDB" id="A0AAD9KGK7"/>
<comment type="subcellular location">
    <subcellularLocation>
        <location evidence="1">Secreted</location>
    </subcellularLocation>
</comment>
<dbReference type="PANTHER" id="PTHR23192:SF85">
    <property type="entry name" value="GLIOMEDIN"/>
    <property type="match status" value="1"/>
</dbReference>
<dbReference type="InterPro" id="IPR050605">
    <property type="entry name" value="Olfactomedin-like_domain"/>
</dbReference>
<accession>A0AAD9KGK7</accession>
<dbReference type="PROSITE" id="PS51132">
    <property type="entry name" value="OLF"/>
    <property type="match status" value="1"/>
</dbReference>
<evidence type="ECO:0000256" key="3">
    <source>
        <dbReference type="PROSITE-ProRule" id="PRU00446"/>
    </source>
</evidence>
<dbReference type="Pfam" id="PF02191">
    <property type="entry name" value="OLF"/>
    <property type="match status" value="1"/>
</dbReference>
<dbReference type="SUPFAM" id="SSF75011">
    <property type="entry name" value="3-carboxy-cis,cis-mucoante lactonizing enzyme"/>
    <property type="match status" value="1"/>
</dbReference>
<dbReference type="GO" id="GO:0007165">
    <property type="term" value="P:signal transduction"/>
    <property type="evidence" value="ECO:0007669"/>
    <property type="project" value="TreeGrafter"/>
</dbReference>
<proteinExistence type="predicted"/>
<keyword evidence="2" id="KW-0964">Secreted</keyword>
<keyword evidence="6" id="KW-1185">Reference proteome</keyword>
<dbReference type="PANTHER" id="PTHR23192">
    <property type="entry name" value="OLFACTOMEDIN-RELATED"/>
    <property type="match status" value="1"/>
</dbReference>
<evidence type="ECO:0000313" key="6">
    <source>
        <dbReference type="Proteomes" id="UP001209878"/>
    </source>
</evidence>